<sequence>MCTKDLVKKLDPEKLEAIAQDLTDSNKIQIIIKSLVDNPDKLQAFARRVKSGKSIIEDLPDKVENNRYCSLTPEQTALYQEVVNTTMKKIADEIPRMNRGMTVRGGM</sequence>
<accession>A0A8X6W8G6</accession>
<evidence type="ECO:0000313" key="2">
    <source>
        <dbReference type="Proteomes" id="UP000887159"/>
    </source>
</evidence>
<name>A0A8X6W8G6_TRICX</name>
<reference evidence="1" key="1">
    <citation type="submission" date="2020-08" db="EMBL/GenBank/DDBJ databases">
        <title>Multicomponent nature underlies the extraordinary mechanical properties of spider dragline silk.</title>
        <authorList>
            <person name="Kono N."/>
            <person name="Nakamura H."/>
            <person name="Mori M."/>
            <person name="Yoshida Y."/>
            <person name="Ohtoshi R."/>
            <person name="Malay A.D."/>
            <person name="Moran D.A.P."/>
            <person name="Tomita M."/>
            <person name="Numata K."/>
            <person name="Arakawa K."/>
        </authorList>
    </citation>
    <scope>NUCLEOTIDE SEQUENCE</scope>
</reference>
<organism evidence="1 2">
    <name type="scientific">Trichonephila clavipes</name>
    <name type="common">Golden silk orbweaver</name>
    <name type="synonym">Nephila clavipes</name>
    <dbReference type="NCBI Taxonomy" id="2585209"/>
    <lineage>
        <taxon>Eukaryota</taxon>
        <taxon>Metazoa</taxon>
        <taxon>Ecdysozoa</taxon>
        <taxon>Arthropoda</taxon>
        <taxon>Chelicerata</taxon>
        <taxon>Arachnida</taxon>
        <taxon>Araneae</taxon>
        <taxon>Araneomorphae</taxon>
        <taxon>Entelegynae</taxon>
        <taxon>Araneoidea</taxon>
        <taxon>Nephilidae</taxon>
        <taxon>Trichonephila</taxon>
    </lineage>
</organism>
<comment type="caution">
    <text evidence="1">The sequence shown here is derived from an EMBL/GenBank/DDBJ whole genome shotgun (WGS) entry which is preliminary data.</text>
</comment>
<dbReference type="Proteomes" id="UP000887159">
    <property type="component" value="Unassembled WGS sequence"/>
</dbReference>
<dbReference type="EMBL" id="BMAU01021391">
    <property type="protein sequence ID" value="GFY30208.1"/>
    <property type="molecule type" value="Genomic_DNA"/>
</dbReference>
<dbReference type="AlphaFoldDB" id="A0A8X6W8G6"/>
<keyword evidence="2" id="KW-1185">Reference proteome</keyword>
<proteinExistence type="predicted"/>
<protein>
    <submittedName>
        <fullName evidence="1">Uncharacterized protein</fullName>
    </submittedName>
</protein>
<evidence type="ECO:0000313" key="1">
    <source>
        <dbReference type="EMBL" id="GFY30208.1"/>
    </source>
</evidence>
<gene>
    <name evidence="1" type="ORF">TNCV_3091151</name>
</gene>